<comment type="cofactor">
    <cofactor evidence="1">
        <name>heme</name>
        <dbReference type="ChEBI" id="CHEBI:30413"/>
    </cofactor>
</comment>
<dbReference type="Gene3D" id="1.20.1300.10">
    <property type="entry name" value="Fumarate reductase/succinate dehydrogenase, transmembrane subunit"/>
    <property type="match status" value="1"/>
</dbReference>
<dbReference type="SUPFAM" id="SSF81343">
    <property type="entry name" value="Fumarate reductase respiratory complex transmembrane subunits"/>
    <property type="match status" value="1"/>
</dbReference>
<keyword evidence="12" id="KW-1185">Reference proteome</keyword>
<evidence type="ECO:0000313" key="11">
    <source>
        <dbReference type="EMBL" id="MDT8897248.1"/>
    </source>
</evidence>
<protein>
    <submittedName>
        <fullName evidence="11">Succinate dehydrogenase, cytochrome b556 subunit</fullName>
    </submittedName>
</protein>
<dbReference type="NCBIfam" id="TIGR02970">
    <property type="entry name" value="succ_dehyd_cytB"/>
    <property type="match status" value="1"/>
</dbReference>
<evidence type="ECO:0000256" key="1">
    <source>
        <dbReference type="ARBA" id="ARBA00001971"/>
    </source>
</evidence>
<comment type="subcellular location">
    <subcellularLocation>
        <location evidence="2">Membrane</location>
    </subcellularLocation>
</comment>
<evidence type="ECO:0000256" key="5">
    <source>
        <dbReference type="ARBA" id="ARBA00022692"/>
    </source>
</evidence>
<dbReference type="RefSeq" id="WP_315623901.1">
    <property type="nucleotide sequence ID" value="NZ_JAUHMF010000001.1"/>
</dbReference>
<feature type="transmembrane region" description="Helical" evidence="10">
    <location>
        <begin position="108"/>
        <end position="129"/>
    </location>
</feature>
<evidence type="ECO:0000256" key="8">
    <source>
        <dbReference type="ARBA" id="ARBA00023004"/>
    </source>
</evidence>
<dbReference type="InterPro" id="IPR014314">
    <property type="entry name" value="Succ_DH_cytb556"/>
</dbReference>
<dbReference type="CDD" id="cd03501">
    <property type="entry name" value="SQR_TypeA_SdhC_like"/>
    <property type="match status" value="1"/>
</dbReference>
<gene>
    <name evidence="11" type="primary">sdhC</name>
    <name evidence="11" type="ORF">QYE77_03145</name>
</gene>
<dbReference type="InterPro" id="IPR039023">
    <property type="entry name" value="SdhC_prok"/>
</dbReference>
<evidence type="ECO:0000256" key="3">
    <source>
        <dbReference type="ARBA" id="ARBA00007244"/>
    </source>
</evidence>
<keyword evidence="8" id="KW-0408">Iron</keyword>
<name>A0ABU3NK69_9CHLR</name>
<organism evidence="11 12">
    <name type="scientific">Thermanaerothrix solaris</name>
    <dbReference type="NCBI Taxonomy" id="3058434"/>
    <lineage>
        <taxon>Bacteria</taxon>
        <taxon>Bacillati</taxon>
        <taxon>Chloroflexota</taxon>
        <taxon>Anaerolineae</taxon>
        <taxon>Anaerolineales</taxon>
        <taxon>Anaerolineaceae</taxon>
        <taxon>Thermanaerothrix</taxon>
    </lineage>
</organism>
<keyword evidence="7 10" id="KW-1133">Transmembrane helix</keyword>
<comment type="caution">
    <text evidence="11">The sequence shown here is derived from an EMBL/GenBank/DDBJ whole genome shotgun (WGS) entry which is preliminary data.</text>
</comment>
<evidence type="ECO:0000256" key="2">
    <source>
        <dbReference type="ARBA" id="ARBA00004370"/>
    </source>
</evidence>
<reference evidence="11 12" key="1">
    <citation type="submission" date="2023-07" db="EMBL/GenBank/DDBJ databases">
        <title>Novel species of Thermanaerothrix with wide hydrolytic capabilities.</title>
        <authorList>
            <person name="Zayulina K.S."/>
            <person name="Podosokorskaya O.A."/>
            <person name="Elcheninov A.G."/>
        </authorList>
    </citation>
    <scope>NUCLEOTIDE SEQUENCE [LARGE SCALE GENOMIC DNA]</scope>
    <source>
        <strain evidence="11 12">4228-RoL</strain>
    </source>
</reference>
<dbReference type="Proteomes" id="UP001254165">
    <property type="component" value="Unassembled WGS sequence"/>
</dbReference>
<dbReference type="InterPro" id="IPR034804">
    <property type="entry name" value="SQR/QFR_C/D"/>
</dbReference>
<keyword evidence="6" id="KW-0479">Metal-binding</keyword>
<comment type="similarity">
    <text evidence="3">Belongs to the cytochrome b560 family.</text>
</comment>
<evidence type="ECO:0000256" key="10">
    <source>
        <dbReference type="SAM" id="Phobius"/>
    </source>
</evidence>
<evidence type="ECO:0000313" key="12">
    <source>
        <dbReference type="Proteomes" id="UP001254165"/>
    </source>
</evidence>
<proteinExistence type="inferred from homology"/>
<evidence type="ECO:0000256" key="6">
    <source>
        <dbReference type="ARBA" id="ARBA00022723"/>
    </source>
</evidence>
<dbReference type="InterPro" id="IPR000701">
    <property type="entry name" value="SuccDH_FuR_B_TM-su"/>
</dbReference>
<dbReference type="EMBL" id="JAUHMF010000001">
    <property type="protein sequence ID" value="MDT8897248.1"/>
    <property type="molecule type" value="Genomic_DNA"/>
</dbReference>
<evidence type="ECO:0000256" key="4">
    <source>
        <dbReference type="ARBA" id="ARBA00022617"/>
    </source>
</evidence>
<accession>A0ABU3NK69</accession>
<feature type="transmembrane region" description="Helical" evidence="10">
    <location>
        <begin position="30"/>
        <end position="50"/>
    </location>
</feature>
<dbReference type="PANTHER" id="PTHR41910:SF1">
    <property type="entry name" value="SUCCINATE DEHYDROGENASE HYDROPHOBIC MEMBRANE ANCHOR SUBUNIT"/>
    <property type="match status" value="1"/>
</dbReference>
<sequence>MENPEKKPNTRGIWDWFDPRGRKVGGWGFILNRLSAIGLTVYLYLHLVMLGKLAQGPEAYDSFIAFAKQPLILFGEILVIIGGLYHGLNGIRIALNSFGVGVNAQKQLLYGVLTLTIVGSLIFGLRMIAAH</sequence>
<keyword evidence="5 10" id="KW-0812">Transmembrane</keyword>
<keyword evidence="4" id="KW-0349">Heme</keyword>
<evidence type="ECO:0000256" key="9">
    <source>
        <dbReference type="ARBA" id="ARBA00023136"/>
    </source>
</evidence>
<evidence type="ECO:0000256" key="7">
    <source>
        <dbReference type="ARBA" id="ARBA00022989"/>
    </source>
</evidence>
<dbReference type="PANTHER" id="PTHR41910">
    <property type="entry name" value="SUCCINATE DEHYDROGENASE 2 MEMBRANE SUBUNIT SDHC"/>
    <property type="match status" value="1"/>
</dbReference>
<dbReference type="Pfam" id="PF01127">
    <property type="entry name" value="Sdh_cyt"/>
    <property type="match status" value="1"/>
</dbReference>
<keyword evidence="9 10" id="KW-0472">Membrane</keyword>
<feature type="transmembrane region" description="Helical" evidence="10">
    <location>
        <begin position="71"/>
        <end position="88"/>
    </location>
</feature>